<name>A0ABS8NFI6_9BACT</name>
<proteinExistence type="predicted"/>
<dbReference type="Proteomes" id="UP001430306">
    <property type="component" value="Unassembled WGS sequence"/>
</dbReference>
<reference evidence="2" key="1">
    <citation type="submission" date="2021-11" db="EMBL/GenBank/DDBJ databases">
        <title>Genome sequence.</title>
        <authorList>
            <person name="Sun Q."/>
        </authorList>
    </citation>
    <scope>NUCLEOTIDE SEQUENCE</scope>
    <source>
        <strain evidence="2">JC740</strain>
    </source>
</reference>
<sequence length="82" mass="9441">MFYVLLFGLVAIVAIITVSIELSDRQKQHYEQQIREIKQQINIAVVRTPNCLCGTPATHQFELEDKTYFACNKCLPNQLENV</sequence>
<comment type="caution">
    <text evidence="2">The sequence shown here is derived from an EMBL/GenBank/DDBJ whole genome shotgun (WGS) entry which is preliminary data.</text>
</comment>
<feature type="coiled-coil region" evidence="1">
    <location>
        <begin position="20"/>
        <end position="47"/>
    </location>
</feature>
<protein>
    <submittedName>
        <fullName evidence="2">Uncharacterized protein</fullName>
    </submittedName>
</protein>
<dbReference type="RefSeq" id="WP_230272052.1">
    <property type="nucleotide sequence ID" value="NZ_JAJKFW010000012.1"/>
</dbReference>
<accession>A0ABS8NFI6</accession>
<dbReference type="EMBL" id="JAJKFW010000012">
    <property type="protein sequence ID" value="MCC9641692.1"/>
    <property type="molecule type" value="Genomic_DNA"/>
</dbReference>
<evidence type="ECO:0000313" key="3">
    <source>
        <dbReference type="Proteomes" id="UP001430306"/>
    </source>
</evidence>
<gene>
    <name evidence="2" type="ORF">LOC71_05350</name>
</gene>
<keyword evidence="1" id="KW-0175">Coiled coil</keyword>
<keyword evidence="3" id="KW-1185">Reference proteome</keyword>
<evidence type="ECO:0000256" key="1">
    <source>
        <dbReference type="SAM" id="Coils"/>
    </source>
</evidence>
<organism evidence="2 3">
    <name type="scientific">Rhodopirellula halodulae</name>
    <dbReference type="NCBI Taxonomy" id="2894198"/>
    <lineage>
        <taxon>Bacteria</taxon>
        <taxon>Pseudomonadati</taxon>
        <taxon>Planctomycetota</taxon>
        <taxon>Planctomycetia</taxon>
        <taxon>Pirellulales</taxon>
        <taxon>Pirellulaceae</taxon>
        <taxon>Rhodopirellula</taxon>
    </lineage>
</organism>
<evidence type="ECO:0000313" key="2">
    <source>
        <dbReference type="EMBL" id="MCC9641692.1"/>
    </source>
</evidence>